<dbReference type="AlphaFoldDB" id="A0AAD7VUC0"/>
<protein>
    <recommendedName>
        <fullName evidence="2">ENTH domain-containing protein</fullName>
    </recommendedName>
</protein>
<feature type="region of interest" description="Disordered" evidence="1">
    <location>
        <begin position="529"/>
        <end position="558"/>
    </location>
</feature>
<accession>A0AAD7VUC0</accession>
<dbReference type="InterPro" id="IPR008942">
    <property type="entry name" value="ENTH_VHS"/>
</dbReference>
<dbReference type="Gene3D" id="1.25.40.90">
    <property type="match status" value="1"/>
</dbReference>
<dbReference type="InterPro" id="IPR013809">
    <property type="entry name" value="ENTH"/>
</dbReference>
<feature type="compositionally biased region" description="Polar residues" evidence="1">
    <location>
        <begin position="387"/>
        <end position="408"/>
    </location>
</feature>
<dbReference type="EMBL" id="JARPMG010000004">
    <property type="protein sequence ID" value="KAJ8101035.1"/>
    <property type="molecule type" value="Genomic_DNA"/>
</dbReference>
<dbReference type="SUPFAM" id="SSF48464">
    <property type="entry name" value="ENTH/VHS domain"/>
    <property type="match status" value="1"/>
</dbReference>
<gene>
    <name evidence="3" type="ORF">POJ06DRAFT_87077</name>
</gene>
<dbReference type="GO" id="GO:0006897">
    <property type="term" value="P:endocytosis"/>
    <property type="evidence" value="ECO:0007669"/>
    <property type="project" value="TreeGrafter"/>
</dbReference>
<feature type="compositionally biased region" description="Polar residues" evidence="1">
    <location>
        <begin position="530"/>
        <end position="551"/>
    </location>
</feature>
<dbReference type="GO" id="GO:0006895">
    <property type="term" value="P:Golgi to endosome transport"/>
    <property type="evidence" value="ECO:0007669"/>
    <property type="project" value="TreeGrafter"/>
</dbReference>
<dbReference type="PANTHER" id="PTHR12276:SF45">
    <property type="entry name" value="CLATHRIN INTERACTOR 1"/>
    <property type="match status" value="1"/>
</dbReference>
<dbReference type="Pfam" id="PF01417">
    <property type="entry name" value="ENTH"/>
    <property type="match status" value="1"/>
</dbReference>
<feature type="region of interest" description="Disordered" evidence="1">
    <location>
        <begin position="264"/>
        <end position="313"/>
    </location>
</feature>
<dbReference type="CDD" id="cd16992">
    <property type="entry name" value="ENTH_Ent3"/>
    <property type="match status" value="1"/>
</dbReference>
<evidence type="ECO:0000259" key="2">
    <source>
        <dbReference type="PROSITE" id="PS50942"/>
    </source>
</evidence>
<evidence type="ECO:0000313" key="3">
    <source>
        <dbReference type="EMBL" id="KAJ8101035.1"/>
    </source>
</evidence>
<feature type="domain" description="ENTH" evidence="2">
    <location>
        <begin position="77"/>
        <end position="210"/>
    </location>
</feature>
<dbReference type="GO" id="GO:0030276">
    <property type="term" value="F:clathrin binding"/>
    <property type="evidence" value="ECO:0007669"/>
    <property type="project" value="TreeGrafter"/>
</dbReference>
<dbReference type="SMART" id="SM00273">
    <property type="entry name" value="ENTH"/>
    <property type="match status" value="1"/>
</dbReference>
<dbReference type="GeneID" id="80886846"/>
<reference evidence="3" key="1">
    <citation type="submission" date="2023-03" db="EMBL/GenBank/DDBJ databases">
        <title>Near-Complete genome sequence of Lipomyces tetrasporous NRRL Y-64009, an oleaginous yeast capable of growing on lignocellulosic hydrolysates.</title>
        <authorList>
            <consortium name="Lawrence Berkeley National Laboratory"/>
            <person name="Jagtap S.S."/>
            <person name="Liu J.-J."/>
            <person name="Walukiewicz H.E."/>
            <person name="Pangilinan J."/>
            <person name="Lipzen A."/>
            <person name="Ahrendt S."/>
            <person name="Koriabine M."/>
            <person name="Cobaugh K."/>
            <person name="Salamov A."/>
            <person name="Yoshinaga Y."/>
            <person name="Ng V."/>
            <person name="Daum C."/>
            <person name="Grigoriev I.V."/>
            <person name="Slininger P.J."/>
            <person name="Dien B.S."/>
            <person name="Jin Y.-S."/>
            <person name="Rao C.V."/>
        </authorList>
    </citation>
    <scope>NUCLEOTIDE SEQUENCE</scope>
    <source>
        <strain evidence="3">NRRL Y-64009</strain>
    </source>
</reference>
<dbReference type="GO" id="GO:0005768">
    <property type="term" value="C:endosome"/>
    <property type="evidence" value="ECO:0007669"/>
    <property type="project" value="TreeGrafter"/>
</dbReference>
<keyword evidence="4" id="KW-1185">Reference proteome</keyword>
<dbReference type="PROSITE" id="PS50942">
    <property type="entry name" value="ENTH"/>
    <property type="match status" value="1"/>
</dbReference>
<dbReference type="GO" id="GO:0005829">
    <property type="term" value="C:cytosol"/>
    <property type="evidence" value="ECO:0007669"/>
    <property type="project" value="GOC"/>
</dbReference>
<dbReference type="GO" id="GO:0030125">
    <property type="term" value="C:clathrin vesicle coat"/>
    <property type="evidence" value="ECO:0007669"/>
    <property type="project" value="TreeGrafter"/>
</dbReference>
<sequence length="558" mass="59543">MNTNRVLNNANIKNLRDAVQNISLYDVKAYVRKAQNGMQFVIVDTLPTLMELATIAMSDFSIQSRLLDQVLTANVITVMMNFTVMEAKVREATNNEPWGASSTLMQEIADGTFNYANFNEIMPMIYKRFTEKSAHEWRQIYKALQLLEFLIKHGSERVVDDTRAHIATVSMLRSFHYTDPNGKDQGINVRNRAKELVSLLGDDEKIRAERKKARAAKEKYIGVSSEGGGFGGSGKKYGGFGSDTLQYGGYSGSVFGDGGGFGGNSSSSQGYSPHASDDRFEEYDAGSSTDATTTEYAEVGSSSPNRSKASESGKASAPVVDLFSFDEPEAAAPSVTKSATSAFEDEFDDFQSAIAPTPNITMTTTSAAKQSTSSITDLFNAAPVQPPSGQRQAPTYSQSAFTQPTNAQPAFSTTSSMATATPPLSTPSYFSTTPGYNQPITPSFSSIPVGAFQASYSPNMTNPSTPSFSSVASVEQQPAKKKNDVFGSLWTTAASGVSKKQHGNGTDVAGNVTMGQLAQQSAQAGIWDQALTNSSSSSTTVKPATAPSGSGNPEDLLL</sequence>
<dbReference type="PANTHER" id="PTHR12276">
    <property type="entry name" value="EPSIN/ENT-RELATED"/>
    <property type="match status" value="1"/>
</dbReference>
<dbReference type="GO" id="GO:0005543">
    <property type="term" value="F:phospholipid binding"/>
    <property type="evidence" value="ECO:0007669"/>
    <property type="project" value="TreeGrafter"/>
</dbReference>
<feature type="compositionally biased region" description="Polar residues" evidence="1">
    <location>
        <begin position="286"/>
        <end position="307"/>
    </location>
</feature>
<feature type="compositionally biased region" description="Low complexity" evidence="1">
    <location>
        <begin position="409"/>
        <end position="419"/>
    </location>
</feature>
<evidence type="ECO:0000313" key="4">
    <source>
        <dbReference type="Proteomes" id="UP001217417"/>
    </source>
</evidence>
<organism evidence="3 4">
    <name type="scientific">Lipomyces tetrasporus</name>
    <dbReference type="NCBI Taxonomy" id="54092"/>
    <lineage>
        <taxon>Eukaryota</taxon>
        <taxon>Fungi</taxon>
        <taxon>Dikarya</taxon>
        <taxon>Ascomycota</taxon>
        <taxon>Saccharomycotina</taxon>
        <taxon>Lipomycetes</taxon>
        <taxon>Lipomycetales</taxon>
        <taxon>Lipomycetaceae</taxon>
        <taxon>Lipomyces</taxon>
    </lineage>
</organism>
<dbReference type="Proteomes" id="UP001217417">
    <property type="component" value="Unassembled WGS sequence"/>
</dbReference>
<dbReference type="GO" id="GO:0005886">
    <property type="term" value="C:plasma membrane"/>
    <property type="evidence" value="ECO:0007669"/>
    <property type="project" value="TreeGrafter"/>
</dbReference>
<evidence type="ECO:0000256" key="1">
    <source>
        <dbReference type="SAM" id="MobiDB-lite"/>
    </source>
</evidence>
<proteinExistence type="predicted"/>
<dbReference type="RefSeq" id="XP_056044485.1">
    <property type="nucleotide sequence ID" value="XM_056191680.1"/>
</dbReference>
<comment type="caution">
    <text evidence="3">The sequence shown here is derived from an EMBL/GenBank/DDBJ whole genome shotgun (WGS) entry which is preliminary data.</text>
</comment>
<name>A0AAD7VUC0_9ASCO</name>
<dbReference type="FunFam" id="1.25.40.90:FF:000006">
    <property type="entry name" value="Clathrin interactor 1"/>
    <property type="match status" value="1"/>
</dbReference>
<feature type="region of interest" description="Disordered" evidence="1">
    <location>
        <begin position="382"/>
        <end position="419"/>
    </location>
</feature>